<comment type="caution">
    <text evidence="1">The sequence shown here is derived from an EMBL/GenBank/DDBJ whole genome shotgun (WGS) entry which is preliminary data.</text>
</comment>
<reference evidence="1" key="2">
    <citation type="submission" date="2020-02" db="EMBL/GenBank/DDBJ databases">
        <authorList>
            <consortium name="NCBI Pathogen Detection Project"/>
        </authorList>
    </citation>
    <scope>NUCLEOTIDE SEQUENCE</scope>
    <source>
        <strain evidence="1">MA.DP_T76</strain>
    </source>
</reference>
<proteinExistence type="predicted"/>
<sequence length="90" mass="10394">MRVSGSASSQDIISRINSKNINNNDSNEVKRIKDALCIESKERILYPQNLSRDNLKQMARYVNNTYVHYSGNCVLLSACLHYNIHHRQDI</sequence>
<name>A0A765G321_SALER</name>
<dbReference type="EMBL" id="DAAYQY010000038">
    <property type="protein sequence ID" value="HAG5383713.1"/>
    <property type="molecule type" value="Genomic_DNA"/>
</dbReference>
<keyword evidence="1" id="KW-0378">Hydrolase</keyword>
<dbReference type="GO" id="GO:0016787">
    <property type="term" value="F:hydrolase activity"/>
    <property type="evidence" value="ECO:0007669"/>
    <property type="project" value="UniProtKB-KW"/>
</dbReference>
<accession>A0A765G321</accession>
<gene>
    <name evidence="1" type="primary">spvD</name>
    <name evidence="1" type="ORF">G8Q40_004795</name>
</gene>
<feature type="non-terminal residue" evidence="1">
    <location>
        <position position="90"/>
    </location>
</feature>
<dbReference type="AlphaFoldDB" id="A0A765G321"/>
<organism evidence="1">
    <name type="scientific">Salmonella enterica</name>
    <name type="common">Salmonella choleraesuis</name>
    <dbReference type="NCBI Taxonomy" id="28901"/>
    <lineage>
        <taxon>Bacteria</taxon>
        <taxon>Pseudomonadati</taxon>
        <taxon>Pseudomonadota</taxon>
        <taxon>Gammaproteobacteria</taxon>
        <taxon>Enterobacterales</taxon>
        <taxon>Enterobacteriaceae</taxon>
        <taxon>Salmonella</taxon>
    </lineage>
</organism>
<protein>
    <submittedName>
        <fullName evidence="1">SPI-2 type III secretion system effector cysteine hydrolase SpvD</fullName>
    </submittedName>
</protein>
<dbReference type="InterPro" id="IPR008834">
    <property type="entry name" value="Sal_SpvD"/>
</dbReference>
<reference evidence="1" key="1">
    <citation type="journal article" date="2018" name="Genome Biol.">
        <title>SKESA: strategic k-mer extension for scrupulous assemblies.</title>
        <authorList>
            <person name="Souvorov A."/>
            <person name="Agarwala R."/>
            <person name="Lipman D.J."/>
        </authorList>
    </citation>
    <scope>NUCLEOTIDE SEQUENCE</scope>
    <source>
        <strain evidence="1">MA.DP_T76</strain>
    </source>
</reference>
<dbReference type="Pfam" id="PF05563">
    <property type="entry name" value="SpvD"/>
    <property type="match status" value="1"/>
</dbReference>
<evidence type="ECO:0000313" key="1">
    <source>
        <dbReference type="EMBL" id="HAG5383713.1"/>
    </source>
</evidence>